<proteinExistence type="predicted"/>
<dbReference type="PANTHER" id="PTHR33973:SF4">
    <property type="entry name" value="OS07G0153300 PROTEIN"/>
    <property type="match status" value="1"/>
</dbReference>
<evidence type="ECO:0000313" key="1">
    <source>
        <dbReference type="EMBL" id="KAF5389097.1"/>
    </source>
</evidence>
<organism evidence="1 2">
    <name type="scientific">Collybiopsis confluens</name>
    <dbReference type="NCBI Taxonomy" id="2823264"/>
    <lineage>
        <taxon>Eukaryota</taxon>
        <taxon>Fungi</taxon>
        <taxon>Dikarya</taxon>
        <taxon>Basidiomycota</taxon>
        <taxon>Agaricomycotina</taxon>
        <taxon>Agaricomycetes</taxon>
        <taxon>Agaricomycetidae</taxon>
        <taxon>Agaricales</taxon>
        <taxon>Marasmiineae</taxon>
        <taxon>Omphalotaceae</taxon>
        <taxon>Collybiopsis</taxon>
    </lineage>
</organism>
<dbReference type="AlphaFoldDB" id="A0A8H5HT78"/>
<evidence type="ECO:0000313" key="2">
    <source>
        <dbReference type="Proteomes" id="UP000518752"/>
    </source>
</evidence>
<sequence length="584" mass="66494">MSSTPRGYFLTNRVSHTRFFPLVHTFKYTTVAVLVELQALEDHELNIWSLFGYNKRWRAICALRPNDYLFSSPKNSEMSISQKLEALVRREGYAGIVDDGKYEAWMLTMPSYFGFEGINPLTVYFLYKSEDLALVVLEVHNTFGETHIYFMRPGVEEESLSVLQCIYDHRWTFPRAFHVSPFNDRKGFYTVSIKLPTIPEDPKPVVIIQLREPDVNSTPGNTKITAILRTTSALPLVSSLSAVRDVLFTLMLLPLSLFLSFSRILYQAWVLHYRKRNMENDHYDLKVYLRPEPFLPVPAYTSPPPGNEMKTRLFPAAGAGITTRRLSSGFFASRARQYVKEFLRTRVELEDGKLGVVLVEPEALGDQEEWFLPSDWKEEAGRTLRITLLTPVFFELLLTAPGPGLVLLAGGVIDPSKVEGRPTIYSTILDTDRGPNDIMFIVNDAKLFVEVFDYTLPTFSPIVSRVSSFLQTLRRSALPTFLVEGENNEQDTASKVEIMNHLLSIPDGHFLDSTLHKISPVEQALSSLQLIGFLTSLLALAALEPHIFSLFRARVKSGTETWYRKIWERTEQRVRAIKALASFD</sequence>
<gene>
    <name evidence="1" type="ORF">D9757_004910</name>
</gene>
<dbReference type="Proteomes" id="UP000518752">
    <property type="component" value="Unassembled WGS sequence"/>
</dbReference>
<dbReference type="Pfam" id="PF07103">
    <property type="entry name" value="DUF1365"/>
    <property type="match status" value="1"/>
</dbReference>
<dbReference type="OrthoDB" id="3340520at2759"/>
<name>A0A8H5HT78_9AGAR</name>
<dbReference type="EMBL" id="JAACJN010000024">
    <property type="protein sequence ID" value="KAF5389097.1"/>
    <property type="molecule type" value="Genomic_DNA"/>
</dbReference>
<protein>
    <submittedName>
        <fullName evidence="1">Uncharacterized protein</fullName>
    </submittedName>
</protein>
<keyword evidence="2" id="KW-1185">Reference proteome</keyword>
<accession>A0A8H5HT78</accession>
<dbReference type="InterPro" id="IPR010775">
    <property type="entry name" value="DUF1365"/>
</dbReference>
<reference evidence="1 2" key="1">
    <citation type="journal article" date="2020" name="ISME J.">
        <title>Uncovering the hidden diversity of litter-decomposition mechanisms in mushroom-forming fungi.</title>
        <authorList>
            <person name="Floudas D."/>
            <person name="Bentzer J."/>
            <person name="Ahren D."/>
            <person name="Johansson T."/>
            <person name="Persson P."/>
            <person name="Tunlid A."/>
        </authorList>
    </citation>
    <scope>NUCLEOTIDE SEQUENCE [LARGE SCALE GENOMIC DNA]</scope>
    <source>
        <strain evidence="1 2">CBS 406.79</strain>
    </source>
</reference>
<comment type="caution">
    <text evidence="1">The sequence shown here is derived from an EMBL/GenBank/DDBJ whole genome shotgun (WGS) entry which is preliminary data.</text>
</comment>
<dbReference type="PANTHER" id="PTHR33973">
    <property type="entry name" value="OS07G0153300 PROTEIN"/>
    <property type="match status" value="1"/>
</dbReference>